<name>E7C3H2_9BACT</name>
<dbReference type="GO" id="GO:0000400">
    <property type="term" value="F:four-way junction DNA binding"/>
    <property type="evidence" value="ECO:0007669"/>
    <property type="project" value="UniProtKB-UniRule"/>
</dbReference>
<dbReference type="Pfam" id="PF14520">
    <property type="entry name" value="HHH_5"/>
    <property type="match status" value="1"/>
</dbReference>
<keyword evidence="3 6" id="KW-0238">DNA-binding</keyword>
<dbReference type="InterPro" id="IPR010994">
    <property type="entry name" value="RuvA_2-like"/>
</dbReference>
<keyword evidence="1 6" id="KW-0963">Cytoplasm</keyword>
<dbReference type="GO" id="GO:0048476">
    <property type="term" value="C:Holliday junction resolvase complex"/>
    <property type="evidence" value="ECO:0007669"/>
    <property type="project" value="UniProtKB-UniRule"/>
</dbReference>
<comment type="caution">
    <text evidence="6">Lacks conserved residue(s) required for the propagation of feature annotation.</text>
</comment>
<proteinExistence type="inferred from homology"/>
<dbReference type="SMART" id="SM00278">
    <property type="entry name" value="HhH1"/>
    <property type="match status" value="2"/>
</dbReference>
<dbReference type="NCBIfam" id="TIGR00084">
    <property type="entry name" value="ruvA"/>
    <property type="match status" value="1"/>
</dbReference>
<dbReference type="AlphaFoldDB" id="E7C3H2"/>
<accession>E7C3H2</accession>
<evidence type="ECO:0000256" key="3">
    <source>
        <dbReference type="ARBA" id="ARBA00023125"/>
    </source>
</evidence>
<dbReference type="GO" id="GO:0009378">
    <property type="term" value="F:four-way junction helicase activity"/>
    <property type="evidence" value="ECO:0007669"/>
    <property type="project" value="InterPro"/>
</dbReference>
<dbReference type="SUPFAM" id="SSF50249">
    <property type="entry name" value="Nucleic acid-binding proteins"/>
    <property type="match status" value="1"/>
</dbReference>
<dbReference type="InterPro" id="IPR003583">
    <property type="entry name" value="Hlx-hairpin-Hlx_DNA-bd_motif"/>
</dbReference>
<feature type="domain" description="Helix-hairpin-helix DNA-binding motif class 1" evidence="7">
    <location>
        <begin position="108"/>
        <end position="127"/>
    </location>
</feature>
<feature type="domain" description="Helix-hairpin-helix DNA-binding motif class 1" evidence="7">
    <location>
        <begin position="73"/>
        <end position="92"/>
    </location>
</feature>
<dbReference type="InterPro" id="IPR013849">
    <property type="entry name" value="DNA_helicase_Holl-junc_RuvA_I"/>
</dbReference>
<evidence type="ECO:0000313" key="8">
    <source>
        <dbReference type="EMBL" id="ADI21996.1"/>
    </source>
</evidence>
<keyword evidence="2 6" id="KW-0227">DNA damage</keyword>
<dbReference type="SUPFAM" id="SSF46929">
    <property type="entry name" value="DNA helicase RuvA subunit, C-terminal domain"/>
    <property type="match status" value="1"/>
</dbReference>
<evidence type="ECO:0000256" key="1">
    <source>
        <dbReference type="ARBA" id="ARBA00022490"/>
    </source>
</evidence>
<comment type="function">
    <text evidence="6">The RuvA-RuvB-RuvC complex processes Holliday junction (HJ) DNA during genetic recombination and DNA repair, while the RuvA-RuvB complex plays an important role in the rescue of blocked DNA replication forks via replication fork reversal (RFR). RuvA specifically binds to HJ cruciform DNA, conferring on it an open structure. The RuvB hexamer acts as an ATP-dependent pump, pulling dsDNA into and through the RuvAB complex. HJ branch migration allows RuvC to scan DNA until it finds its consensus sequence, where it cleaves and resolves the cruciform DNA.</text>
</comment>
<evidence type="ECO:0000259" key="7">
    <source>
        <dbReference type="SMART" id="SM00278"/>
    </source>
</evidence>
<feature type="region of interest" description="Domain I" evidence="6">
    <location>
        <begin position="1"/>
        <end position="64"/>
    </location>
</feature>
<dbReference type="GO" id="GO:0006310">
    <property type="term" value="P:DNA recombination"/>
    <property type="evidence" value="ECO:0007669"/>
    <property type="project" value="UniProtKB-UniRule"/>
</dbReference>
<dbReference type="InterPro" id="IPR036267">
    <property type="entry name" value="RuvA_C_sf"/>
</dbReference>
<dbReference type="InterPro" id="IPR012340">
    <property type="entry name" value="NA-bd_OB-fold"/>
</dbReference>
<dbReference type="CDD" id="cd14332">
    <property type="entry name" value="UBA_RuvA_C"/>
    <property type="match status" value="1"/>
</dbReference>
<dbReference type="InterPro" id="IPR011114">
    <property type="entry name" value="RuvA_C"/>
</dbReference>
<dbReference type="SUPFAM" id="SSF47781">
    <property type="entry name" value="RuvA domain 2-like"/>
    <property type="match status" value="1"/>
</dbReference>
<dbReference type="Gene3D" id="2.40.50.140">
    <property type="entry name" value="Nucleic acid-binding proteins"/>
    <property type="match status" value="1"/>
</dbReference>
<evidence type="ECO:0000256" key="4">
    <source>
        <dbReference type="ARBA" id="ARBA00023172"/>
    </source>
</evidence>
<dbReference type="GO" id="GO:0005737">
    <property type="term" value="C:cytoplasm"/>
    <property type="evidence" value="ECO:0007669"/>
    <property type="project" value="UniProtKB-SubCell"/>
</dbReference>
<comment type="subunit">
    <text evidence="6">Homotetramer. Forms an RuvA(8)-RuvB(12)-Holliday junction (HJ) complex. HJ DNA is sandwiched between 2 RuvA tetramers; dsDNA enters through RuvA and exits via RuvB. An RuvB hexamer assembles on each DNA strand where it exits the tetramer. Each RuvB hexamer is contacted by two RuvA subunits (via domain III) on 2 adjacent RuvB subunits; this complex drives branch migration. In the full resolvosome a probable DNA-RuvA(4)-RuvB(12)-RuvC(2) complex forms which resolves the HJ.</text>
</comment>
<comment type="subcellular location">
    <subcellularLocation>
        <location evidence="6">Cytoplasm</location>
    </subcellularLocation>
</comment>
<reference evidence="8" key="1">
    <citation type="submission" date="2010-01" db="EMBL/GenBank/DDBJ databases">
        <title>Genome fragments of uncultured bacteria from the North Pacific subtropical Gyre.</title>
        <authorList>
            <person name="Pham V.D."/>
            <person name="Delong E.F."/>
        </authorList>
    </citation>
    <scope>NUCLEOTIDE SEQUENCE</scope>
</reference>
<evidence type="ECO:0000256" key="6">
    <source>
        <dbReference type="HAMAP-Rule" id="MF_00031"/>
    </source>
</evidence>
<keyword evidence="5 6" id="KW-0234">DNA repair</keyword>
<dbReference type="Pfam" id="PF01330">
    <property type="entry name" value="RuvA_N"/>
    <property type="match status" value="1"/>
</dbReference>
<dbReference type="GO" id="GO:0009379">
    <property type="term" value="C:Holliday junction helicase complex"/>
    <property type="evidence" value="ECO:0007669"/>
    <property type="project" value="InterPro"/>
</dbReference>
<dbReference type="HAMAP" id="MF_00031">
    <property type="entry name" value="DNA_HJ_migration_RuvA"/>
    <property type="match status" value="1"/>
</dbReference>
<comment type="domain">
    <text evidence="6">Has three domains with a flexible linker between the domains II and III and assumes an 'L' shape. Domain III is highly mobile and contacts RuvB.</text>
</comment>
<organism evidence="8">
    <name type="scientific">uncultured myxobacterium HF0200_01L06</name>
    <dbReference type="NCBI Taxonomy" id="723556"/>
    <lineage>
        <taxon>Bacteria</taxon>
        <taxon>Pseudomonadati</taxon>
        <taxon>Myxococcota</taxon>
        <taxon>Myxococcia</taxon>
        <taxon>Myxococcales</taxon>
        <taxon>environmental samples</taxon>
    </lineage>
</organism>
<dbReference type="InterPro" id="IPR000085">
    <property type="entry name" value="RuvA"/>
</dbReference>
<feature type="region of interest" description="Domain III" evidence="6">
    <location>
        <begin position="150"/>
        <end position="202"/>
    </location>
</feature>
<protein>
    <recommendedName>
        <fullName evidence="6">Holliday junction branch migration complex subunit RuvA</fullName>
    </recommendedName>
</protein>
<dbReference type="Gene3D" id="1.10.8.10">
    <property type="entry name" value="DNA helicase RuvA subunit, C-terminal domain"/>
    <property type="match status" value="1"/>
</dbReference>
<evidence type="ECO:0000256" key="2">
    <source>
        <dbReference type="ARBA" id="ARBA00022763"/>
    </source>
</evidence>
<evidence type="ECO:0000256" key="5">
    <source>
        <dbReference type="ARBA" id="ARBA00023204"/>
    </source>
</evidence>
<gene>
    <name evidence="6" type="primary">ruvA</name>
</gene>
<comment type="similarity">
    <text evidence="6">Belongs to the RuvA family.</text>
</comment>
<dbReference type="EMBL" id="GU567972">
    <property type="protein sequence ID" value="ADI21996.1"/>
    <property type="molecule type" value="Genomic_DNA"/>
</dbReference>
<sequence>MIARLEGTLFEKTPTRIVVDVSGVGYELSVPLSTFATLPDEGKTVSLWVHTHVREDAFLLYGFATTRERDVFHLLLRANRVGPRLAQTILSGIDPAALCDALGRGDVKVLRGVPGIGPKMAERMVVELRDAASELAGALGSAGPSEGRPVRPDPAEEALSALLNLGYPRSKAERTIEAAIGETGEDASIEQVIRAALRSLSA</sequence>
<dbReference type="Pfam" id="PF07499">
    <property type="entry name" value="RuvA_C"/>
    <property type="match status" value="1"/>
</dbReference>
<dbReference type="GO" id="GO:0005524">
    <property type="term" value="F:ATP binding"/>
    <property type="evidence" value="ECO:0007669"/>
    <property type="project" value="InterPro"/>
</dbReference>
<dbReference type="GO" id="GO:0006281">
    <property type="term" value="P:DNA repair"/>
    <property type="evidence" value="ECO:0007669"/>
    <property type="project" value="UniProtKB-UniRule"/>
</dbReference>
<dbReference type="Gene3D" id="1.10.150.20">
    <property type="entry name" value="5' to 3' exonuclease, C-terminal subdomain"/>
    <property type="match status" value="1"/>
</dbReference>
<keyword evidence="4 6" id="KW-0233">DNA recombination</keyword>